<feature type="transmembrane region" description="Helical" evidence="1">
    <location>
        <begin position="102"/>
        <end position="125"/>
    </location>
</feature>
<sequence length="981" mass="112245">MNKKIVRISFDTLSLLLHLGFIALVVYFVWPILALYWNQKPAVGIDLFVSVDFVTYIRDHFNWPFFGWKYIWYGGTPLSQTYPLLHFYLIQPLLAWFSAVQAVQVYVLSTMVLFFIFSYLFYYSLSNNRGISAVLSVATAYSYNLWSALYWAGTIPYIATMFLLPLTLYLVVLANQKGNNKFIYFAGLLSGIFILGHPQSFIAYTVPLSGLMILFYGSKKVKILSKNKFISLIFYGLIILLVGFPFAGVGLGIFSDFFKLIGNAFSHGASEITQSIYAEGARQTGGPPVLRMLDIYKRTNPLFFWAMGISFPFALATTFFTLLIKRRASHVIKLLLPFFLMFIYLLIFIYAFVLGLNPLSGGWFRIFWPTMTIFGALAAVLWRVAVNNMTIVTSSLRSKLSFLKYCFWTFNEVIGVGILVFGLIYLKTTYKAFENETLRYVELSSTLPPVISTNLDKGQWPSKIPKLVPDWLNPNELNYRLYDMDATFNIWWNSLYKMPLARGYLDAGPSGPSAQNYAGWQYLQNVVFGKNEAVERWGYSEEQAKAMSVFLIDWNAIKYFEGMQTLARTYGSNPSSYIIDDADIIKRSEQIDVNTPVVNWDSKGARFLRDGVQELKYYEVSEASTSPIYMGSNAPSILVIGDYIGQDIMMRDLGILNFNSRRAIIVQWNKPIDSLSQKELAKFDVVVAYRYKYKNYSKAFKRLENYVMGGGNLFIDTGTEQKESVNQNLLSVFPFEQSNRKELGKDWDFKIENHQITNGIAFDKFSEPVFDDAGWNFSYPETNLKEGAKTLISNHKKPVLVSYGLGKGKIVWSGMNFAGHVQRFKNPEEIALFKNIFFYFGDFSKDRNMKVTFDRLSPEKVVIKGQGAKAVLFKESAYSGWVANARGNGFGQKLTIYEAGPMVPGYMYVFLPEKAKNGPYEVTFKYRGEMVYKMTYLVSLISTILVLDILFFKSFVRVVLGKGFKHAFRRVGKWWEKEDEI</sequence>
<dbReference type="AlphaFoldDB" id="A0A1F5G2H4"/>
<name>A0A1F5G2H4_9BACT</name>
<evidence type="ECO:0000256" key="1">
    <source>
        <dbReference type="SAM" id="Phobius"/>
    </source>
</evidence>
<proteinExistence type="predicted"/>
<comment type="caution">
    <text evidence="2">The sequence shown here is derived from an EMBL/GenBank/DDBJ whole genome shotgun (WGS) entry which is preliminary data.</text>
</comment>
<feature type="transmembrane region" description="Helical" evidence="1">
    <location>
        <begin position="201"/>
        <end position="217"/>
    </location>
</feature>
<feature type="transmembrane region" description="Helical" evidence="1">
    <location>
        <begin position="70"/>
        <end position="90"/>
    </location>
</feature>
<keyword evidence="1" id="KW-0472">Membrane</keyword>
<dbReference type="EMBL" id="MFBA01000007">
    <property type="protein sequence ID" value="OGD86004.1"/>
    <property type="molecule type" value="Genomic_DNA"/>
</dbReference>
<feature type="transmembrane region" description="Helical" evidence="1">
    <location>
        <begin position="334"/>
        <end position="354"/>
    </location>
</feature>
<feature type="transmembrane region" description="Helical" evidence="1">
    <location>
        <begin position="178"/>
        <end position="195"/>
    </location>
</feature>
<feature type="transmembrane region" description="Helical" evidence="1">
    <location>
        <begin position="405"/>
        <end position="426"/>
    </location>
</feature>
<reference evidence="2 3" key="1">
    <citation type="journal article" date="2016" name="Nat. Commun.">
        <title>Thousands of microbial genomes shed light on interconnected biogeochemical processes in an aquifer system.</title>
        <authorList>
            <person name="Anantharaman K."/>
            <person name="Brown C.T."/>
            <person name="Hug L.A."/>
            <person name="Sharon I."/>
            <person name="Castelle C.J."/>
            <person name="Probst A.J."/>
            <person name="Thomas B.C."/>
            <person name="Singh A."/>
            <person name="Wilkins M.J."/>
            <person name="Karaoz U."/>
            <person name="Brodie E.L."/>
            <person name="Williams K.H."/>
            <person name="Hubbard S.S."/>
            <person name="Banfield J.F."/>
        </authorList>
    </citation>
    <scope>NUCLEOTIDE SEQUENCE [LARGE SCALE GENOMIC DNA]</scope>
</reference>
<keyword evidence="1" id="KW-1133">Transmembrane helix</keyword>
<organism evidence="2 3">
    <name type="scientific">Candidatus Curtissbacteria bacterium RIFCSPHIGHO2_01_FULL_41_13</name>
    <dbReference type="NCBI Taxonomy" id="1797745"/>
    <lineage>
        <taxon>Bacteria</taxon>
        <taxon>Candidatus Curtissiibacteriota</taxon>
    </lineage>
</organism>
<dbReference type="SUPFAM" id="SSF52317">
    <property type="entry name" value="Class I glutamine amidotransferase-like"/>
    <property type="match status" value="1"/>
</dbReference>
<dbReference type="Gene3D" id="3.40.50.880">
    <property type="match status" value="1"/>
</dbReference>
<accession>A0A1F5G2H4</accession>
<feature type="transmembrane region" description="Helical" evidence="1">
    <location>
        <begin position="229"/>
        <end position="254"/>
    </location>
</feature>
<feature type="transmembrane region" description="Helical" evidence="1">
    <location>
        <begin position="936"/>
        <end position="960"/>
    </location>
</feature>
<feature type="transmembrane region" description="Helical" evidence="1">
    <location>
        <begin position="366"/>
        <end position="385"/>
    </location>
</feature>
<evidence type="ECO:0000313" key="2">
    <source>
        <dbReference type="EMBL" id="OGD86004.1"/>
    </source>
</evidence>
<feature type="transmembrane region" description="Helical" evidence="1">
    <location>
        <begin position="12"/>
        <end position="37"/>
    </location>
</feature>
<gene>
    <name evidence="2" type="ORF">A2696_00295</name>
</gene>
<keyword evidence="1" id="KW-0812">Transmembrane</keyword>
<dbReference type="Proteomes" id="UP000177069">
    <property type="component" value="Unassembled WGS sequence"/>
</dbReference>
<protein>
    <recommendedName>
        <fullName evidence="4">Membrane protein 6-pyruvoyl-tetrahydropterin synthase-related domain-containing protein</fullName>
    </recommendedName>
</protein>
<feature type="transmembrane region" description="Helical" evidence="1">
    <location>
        <begin position="302"/>
        <end position="322"/>
    </location>
</feature>
<evidence type="ECO:0008006" key="4">
    <source>
        <dbReference type="Google" id="ProtNLM"/>
    </source>
</evidence>
<dbReference type="InterPro" id="IPR029062">
    <property type="entry name" value="Class_I_gatase-like"/>
</dbReference>
<feature type="transmembrane region" description="Helical" evidence="1">
    <location>
        <begin position="145"/>
        <end position="171"/>
    </location>
</feature>
<evidence type="ECO:0000313" key="3">
    <source>
        <dbReference type="Proteomes" id="UP000177069"/>
    </source>
</evidence>